<dbReference type="Pfam" id="PF00933">
    <property type="entry name" value="Glyco_hydro_3"/>
    <property type="match status" value="1"/>
</dbReference>
<dbReference type="Gene3D" id="3.20.20.300">
    <property type="entry name" value="Glycoside hydrolase, family 3, N-terminal domain"/>
    <property type="match status" value="1"/>
</dbReference>
<evidence type="ECO:0000256" key="5">
    <source>
        <dbReference type="SAM" id="MobiDB-lite"/>
    </source>
</evidence>
<dbReference type="Proteomes" id="UP000003656">
    <property type="component" value="Unassembled WGS sequence"/>
</dbReference>
<dbReference type="InterPro" id="IPR036962">
    <property type="entry name" value="Glyco_hydro_3_N_sf"/>
</dbReference>
<name>D1NWG2_9BIFI</name>
<evidence type="ECO:0000313" key="9">
    <source>
        <dbReference type="Proteomes" id="UP000003656"/>
    </source>
</evidence>
<evidence type="ECO:0000313" key="7">
    <source>
        <dbReference type="EMBL" id="EFA22447.1"/>
    </source>
</evidence>
<dbReference type="InterPro" id="IPR013783">
    <property type="entry name" value="Ig-like_fold"/>
</dbReference>
<dbReference type="InterPro" id="IPR017853">
    <property type="entry name" value="GH"/>
</dbReference>
<feature type="region of interest" description="Disordered" evidence="5">
    <location>
        <begin position="30"/>
        <end position="62"/>
    </location>
</feature>
<dbReference type="Proteomes" id="UP000029074">
    <property type="component" value="Unassembled WGS sequence"/>
</dbReference>
<feature type="region of interest" description="Disordered" evidence="5">
    <location>
        <begin position="291"/>
        <end position="353"/>
    </location>
</feature>
<keyword evidence="10" id="KW-1185">Reference proteome</keyword>
<dbReference type="Gene3D" id="2.60.40.10">
    <property type="entry name" value="Immunoglobulins"/>
    <property type="match status" value="1"/>
</dbReference>
<dbReference type="OrthoDB" id="3187421at2"/>
<feature type="compositionally biased region" description="Basic and acidic residues" evidence="5">
    <location>
        <begin position="291"/>
        <end position="323"/>
    </location>
</feature>
<reference evidence="8 10" key="2">
    <citation type="submission" date="2014-03" db="EMBL/GenBank/DDBJ databases">
        <title>Genomics of Bifidobacteria.</title>
        <authorList>
            <person name="Ventura M."/>
            <person name="Milani C."/>
            <person name="Lugli G.A."/>
        </authorList>
    </citation>
    <scope>NUCLEOTIDE SEQUENCE [LARGE SCALE GENOMIC DNA]</scope>
    <source>
        <strain evidence="8 10">LMG 11596</strain>
    </source>
</reference>
<comment type="caution">
    <text evidence="7">The sequence shown here is derived from an EMBL/GenBank/DDBJ whole genome shotgun (WGS) entry which is preliminary data.</text>
</comment>
<dbReference type="EMBL" id="ABXB03000004">
    <property type="protein sequence ID" value="EFA22447.1"/>
    <property type="molecule type" value="Genomic_DNA"/>
</dbReference>
<dbReference type="PRINTS" id="PR00133">
    <property type="entry name" value="GLHYDRLASE3"/>
</dbReference>
<evidence type="ECO:0000313" key="8">
    <source>
        <dbReference type="EMBL" id="KFI60132.1"/>
    </source>
</evidence>
<dbReference type="InterPro" id="IPR050288">
    <property type="entry name" value="Cellulose_deg_GH3"/>
</dbReference>
<gene>
    <name evidence="8" type="ORF">BGLCM_0153</name>
    <name evidence="7" type="ORF">BIFGAL_04211</name>
</gene>
<evidence type="ECO:0000256" key="4">
    <source>
        <dbReference type="RuleBase" id="RU361161"/>
    </source>
</evidence>
<dbReference type="InterPro" id="IPR019800">
    <property type="entry name" value="Glyco_hydro_3_AS"/>
</dbReference>
<dbReference type="STRING" id="561180.BIFGAL_04211"/>
<dbReference type="RefSeq" id="WP_006295676.1">
    <property type="nucleotide sequence ID" value="NZ_ABXB03000004.1"/>
</dbReference>
<dbReference type="InterPro" id="IPR026891">
    <property type="entry name" value="Fn3-like"/>
</dbReference>
<evidence type="ECO:0000313" key="10">
    <source>
        <dbReference type="Proteomes" id="UP000029074"/>
    </source>
</evidence>
<dbReference type="Pfam" id="PF01915">
    <property type="entry name" value="Glyco_hydro_3_C"/>
    <property type="match status" value="1"/>
</dbReference>
<dbReference type="InterPro" id="IPR002772">
    <property type="entry name" value="Glyco_hydro_3_C"/>
</dbReference>
<proteinExistence type="inferred from homology"/>
<evidence type="ECO:0000256" key="3">
    <source>
        <dbReference type="ARBA" id="ARBA00023277"/>
    </source>
</evidence>
<sequence length="883" mass="95339">MRTHTQPTAESTDPTLARKAALLSGASQWRTRGDSGLGVPPMHMSDGPNGLRKQSDTGDNLGIGESLPATCFPSAVTLGMAWDVQLAERMGRALGAEARALDVNVLLGPGLCLKRNPLCGRNFEYFSEDPQIAGRIAAGLVRGIQSNGIAACPKHFAANSQELRRMASNSVVDERTLRELYLTGFEIVVRESAPKALMTSYNRVNGTYANENEHLLHILRDEWGFDGIVVSDWGGSDNEAAGVRAGANIEMPGAGLVPVRELVEAVERGELDEAYLDARIAELKNVARETQIEPETLRRDERDRHDNRDGHGERDERDGRDEQGATGAESASPDVRSPQPAQPAPSSLPSLPEDMRRDHQQLAVELAEQCVTLLRNESHTLPLGADSQIAVVGDLACTPRFQGAGSAQVNSTESESLLHALTRTDGVRVMGYAQGYERDGKSHVRLIREAARLCRNGYVNAVVAVVGLPESKESEGIDRSDMRLPRVQDELVNALVRTGKPVIVVLVGGSAMELPWANNVDAIVYAGLPGQGGSRAIANVLAGHADPCGHLTETWPLHYEDVPSAGIYPAAGPNAVYQEGPLVGYRYYETAHVPVRFPFGFGLSYSEFEYQDLQVTREGASCTVRNVSSRDGLALVQLYVTPAPSGGVPVARELKGFAKVFVPAGASARVTIAFDRYTFRHFDTASGRWRVTSGEYGVSIGTNARDQILTSSIFVDGDMAAQTPDSALGAYLQAHPKQVTTSQLAALFGGVDVLRRCLVKESAHEGAPGMVMTADDPLSSWRWSRSLIARGIALRLHRRAYASLKGDGIPDLNAFFVLYATPNALKKLGGGRLDQPMVDAIVSIANGKTVHGGARLVRAWVANRRANRAMRRRLKNEGADETD</sequence>
<keyword evidence="3" id="KW-0119">Carbohydrate metabolism</keyword>
<protein>
    <submittedName>
        <fullName evidence="8">Beta-glucosidase</fullName>
        <ecNumber evidence="8">3.2.1.21</ecNumber>
    </submittedName>
    <submittedName>
        <fullName evidence="7">Glycosyl hydrolase family 3 N-terminal domain protein</fullName>
    </submittedName>
</protein>
<dbReference type="InterPro" id="IPR036881">
    <property type="entry name" value="Glyco_hydro_3_C_sf"/>
</dbReference>
<feature type="domain" description="Fibronectin type III-like" evidence="6">
    <location>
        <begin position="634"/>
        <end position="704"/>
    </location>
</feature>
<keyword evidence="4 8" id="KW-0326">Glycosidase</keyword>
<dbReference type="EMBL" id="JGYW01000001">
    <property type="protein sequence ID" value="KFI60132.1"/>
    <property type="molecule type" value="Genomic_DNA"/>
</dbReference>
<comment type="similarity">
    <text evidence="1 4">Belongs to the glycosyl hydrolase 3 family.</text>
</comment>
<reference evidence="7 9" key="1">
    <citation type="submission" date="2009-11" db="EMBL/GenBank/DDBJ databases">
        <authorList>
            <person name="Weinstock G."/>
            <person name="Sodergren E."/>
            <person name="Clifton S."/>
            <person name="Fulton L."/>
            <person name="Fulton B."/>
            <person name="Courtney L."/>
            <person name="Fronick C."/>
            <person name="Harrison M."/>
            <person name="Strong C."/>
            <person name="Farmer C."/>
            <person name="Delahaunty K."/>
            <person name="Markovic C."/>
            <person name="Hall O."/>
            <person name="Minx P."/>
            <person name="Tomlinson C."/>
            <person name="Mitreva M."/>
            <person name="Nelson J."/>
            <person name="Hou S."/>
            <person name="Wollam A."/>
            <person name="Pepin K.H."/>
            <person name="Johnson M."/>
            <person name="Bhonagiri V."/>
            <person name="Nash W.E."/>
            <person name="Warren W."/>
            <person name="Chinwalla A."/>
            <person name="Mardis E.R."/>
            <person name="Wilson R.K."/>
        </authorList>
    </citation>
    <scope>NUCLEOTIDE SEQUENCE [LARGE SCALE GENOMIC DNA]</scope>
    <source>
        <strain evidence="7 9">DSM 20093</strain>
    </source>
</reference>
<dbReference type="SUPFAM" id="SSF51445">
    <property type="entry name" value="(Trans)glycosidases"/>
    <property type="match status" value="1"/>
</dbReference>
<dbReference type="SUPFAM" id="SSF52279">
    <property type="entry name" value="Beta-D-glucan exohydrolase, C-terminal domain"/>
    <property type="match status" value="1"/>
</dbReference>
<dbReference type="PANTHER" id="PTHR42715">
    <property type="entry name" value="BETA-GLUCOSIDASE"/>
    <property type="match status" value="1"/>
</dbReference>
<accession>D1NWG2</accession>
<dbReference type="eggNOG" id="COG1472">
    <property type="taxonomic scope" value="Bacteria"/>
</dbReference>
<dbReference type="PANTHER" id="PTHR42715:SF10">
    <property type="entry name" value="BETA-GLUCOSIDASE"/>
    <property type="match status" value="1"/>
</dbReference>
<dbReference type="SMART" id="SM01217">
    <property type="entry name" value="Fn3_like"/>
    <property type="match status" value="1"/>
</dbReference>
<evidence type="ECO:0000256" key="2">
    <source>
        <dbReference type="ARBA" id="ARBA00022801"/>
    </source>
</evidence>
<keyword evidence="2 4" id="KW-0378">Hydrolase</keyword>
<organism evidence="7 9">
    <name type="scientific">Bifidobacterium gallicum DSM 20093 = LMG 11596</name>
    <dbReference type="NCBI Taxonomy" id="561180"/>
    <lineage>
        <taxon>Bacteria</taxon>
        <taxon>Bacillati</taxon>
        <taxon>Actinomycetota</taxon>
        <taxon>Actinomycetes</taxon>
        <taxon>Bifidobacteriales</taxon>
        <taxon>Bifidobacteriaceae</taxon>
        <taxon>Bifidobacterium</taxon>
    </lineage>
</organism>
<dbReference type="Gene3D" id="3.40.50.1700">
    <property type="entry name" value="Glycoside hydrolase family 3 C-terminal domain"/>
    <property type="match status" value="1"/>
</dbReference>
<evidence type="ECO:0000256" key="1">
    <source>
        <dbReference type="ARBA" id="ARBA00005336"/>
    </source>
</evidence>
<evidence type="ECO:0000259" key="6">
    <source>
        <dbReference type="SMART" id="SM01217"/>
    </source>
</evidence>
<dbReference type="PROSITE" id="PS00775">
    <property type="entry name" value="GLYCOSYL_HYDROL_F3"/>
    <property type="match status" value="1"/>
</dbReference>
<dbReference type="AlphaFoldDB" id="D1NWG2"/>
<dbReference type="InterPro" id="IPR001764">
    <property type="entry name" value="Glyco_hydro_3_N"/>
</dbReference>
<dbReference type="EC" id="3.2.1.21" evidence="8"/>
<dbReference type="GO" id="GO:0005975">
    <property type="term" value="P:carbohydrate metabolic process"/>
    <property type="evidence" value="ECO:0007669"/>
    <property type="project" value="InterPro"/>
</dbReference>
<dbReference type="Pfam" id="PF14310">
    <property type="entry name" value="Fn3-like"/>
    <property type="match status" value="1"/>
</dbReference>
<dbReference type="GO" id="GO:0008422">
    <property type="term" value="F:beta-glucosidase activity"/>
    <property type="evidence" value="ECO:0007669"/>
    <property type="project" value="UniProtKB-EC"/>
</dbReference>